<evidence type="ECO:0000313" key="3">
    <source>
        <dbReference type="Proteomes" id="UP000233556"/>
    </source>
</evidence>
<name>A0A2I0T634_LIMLA</name>
<evidence type="ECO:0000313" key="2">
    <source>
        <dbReference type="EMBL" id="PKU29259.1"/>
    </source>
</evidence>
<dbReference type="GO" id="GO:0005634">
    <property type="term" value="C:nucleus"/>
    <property type="evidence" value="ECO:0007669"/>
    <property type="project" value="TreeGrafter"/>
</dbReference>
<dbReference type="InterPro" id="IPR002015">
    <property type="entry name" value="Proteasome/cyclosome_rpt"/>
</dbReference>
<keyword evidence="1" id="KW-0677">Repeat</keyword>
<accession>A0A2I0T634</accession>
<evidence type="ECO:0000256" key="1">
    <source>
        <dbReference type="ARBA" id="ARBA00022737"/>
    </source>
</evidence>
<dbReference type="PANTHER" id="PTHR10943">
    <property type="entry name" value="26S PROTEASOME NON-ATPASE REGULATORY SUBUNIT"/>
    <property type="match status" value="1"/>
</dbReference>
<dbReference type="Pfam" id="PF01851">
    <property type="entry name" value="PC_rep"/>
    <property type="match status" value="1"/>
</dbReference>
<proteinExistence type="predicted"/>
<dbReference type="Proteomes" id="UP000233556">
    <property type="component" value="Unassembled WGS sequence"/>
</dbReference>
<dbReference type="InterPro" id="IPR011989">
    <property type="entry name" value="ARM-like"/>
</dbReference>
<dbReference type="Gene3D" id="1.25.10.10">
    <property type="entry name" value="Leucine-rich Repeat Variant"/>
    <property type="match status" value="2"/>
</dbReference>
<dbReference type="GO" id="GO:0034515">
    <property type="term" value="C:proteasome storage granule"/>
    <property type="evidence" value="ECO:0007669"/>
    <property type="project" value="TreeGrafter"/>
</dbReference>
<organism evidence="2 3">
    <name type="scientific">Limosa lapponica baueri</name>
    <dbReference type="NCBI Taxonomy" id="1758121"/>
    <lineage>
        <taxon>Eukaryota</taxon>
        <taxon>Metazoa</taxon>
        <taxon>Chordata</taxon>
        <taxon>Craniata</taxon>
        <taxon>Vertebrata</taxon>
        <taxon>Euteleostomi</taxon>
        <taxon>Archelosauria</taxon>
        <taxon>Archosauria</taxon>
        <taxon>Dinosauria</taxon>
        <taxon>Saurischia</taxon>
        <taxon>Theropoda</taxon>
        <taxon>Coelurosauria</taxon>
        <taxon>Aves</taxon>
        <taxon>Neognathae</taxon>
        <taxon>Neoaves</taxon>
        <taxon>Charadriiformes</taxon>
        <taxon>Scolopacidae</taxon>
        <taxon>Limosa</taxon>
    </lineage>
</organism>
<dbReference type="GO" id="GO:0008540">
    <property type="term" value="C:proteasome regulatory particle, base subcomplex"/>
    <property type="evidence" value="ECO:0007669"/>
    <property type="project" value="TreeGrafter"/>
</dbReference>
<dbReference type="OrthoDB" id="261572at2759"/>
<dbReference type="AlphaFoldDB" id="A0A2I0T634"/>
<dbReference type="GO" id="GO:0043161">
    <property type="term" value="P:proteasome-mediated ubiquitin-dependent protein catabolic process"/>
    <property type="evidence" value="ECO:0007669"/>
    <property type="project" value="TreeGrafter"/>
</dbReference>
<reference evidence="3" key="2">
    <citation type="submission" date="2017-12" db="EMBL/GenBank/DDBJ databases">
        <title>Genome sequence of the Bar-tailed Godwit (Limosa lapponica baueri).</title>
        <authorList>
            <person name="Lima N.C.B."/>
            <person name="Parody-Merino A.M."/>
            <person name="Battley P.F."/>
            <person name="Fidler A.E."/>
            <person name="Prosdocimi F."/>
        </authorList>
    </citation>
    <scope>NUCLEOTIDE SEQUENCE [LARGE SCALE GENOMIC DNA]</scope>
</reference>
<sequence length="100" mass="10855">MDAVRNSVCHTATVIANSFMHCGTTSDQFLRDNLEWLARATNWAKFTATASLGVIHKIVRHGGSLGLGLAAMGTARQDVYDLLKTNLYQDDAVTGIMKSI</sequence>
<dbReference type="PANTHER" id="PTHR10943:SF2">
    <property type="entry name" value="26S PROTEASOME NON-ATPASE REGULATORY SUBUNIT 1"/>
    <property type="match status" value="1"/>
</dbReference>
<gene>
    <name evidence="2" type="ORF">llap_20437</name>
</gene>
<keyword evidence="3" id="KW-1185">Reference proteome</keyword>
<reference evidence="3" key="1">
    <citation type="submission" date="2017-11" db="EMBL/GenBank/DDBJ databases">
        <authorList>
            <person name="Lima N.C."/>
            <person name="Parody-Merino A.M."/>
            <person name="Battley P.F."/>
            <person name="Fidler A.E."/>
            <person name="Prosdocimi F."/>
        </authorList>
    </citation>
    <scope>NUCLEOTIDE SEQUENCE [LARGE SCALE GENOMIC DNA]</scope>
</reference>
<protein>
    <submittedName>
        <fullName evidence="2">Uncharacterized protein</fullName>
    </submittedName>
</protein>
<dbReference type="EMBL" id="KZ517596">
    <property type="protein sequence ID" value="PKU29259.1"/>
    <property type="molecule type" value="Genomic_DNA"/>
</dbReference>